<protein>
    <submittedName>
        <fullName evidence="1">GGDEF domain-containing protein</fullName>
    </submittedName>
</protein>
<accession>A0A3G9IIS5</accession>
<keyword evidence="2" id="KW-1185">Reference proteome</keyword>
<dbReference type="AlphaFoldDB" id="A0A3G9IIS5"/>
<dbReference type="GO" id="GO:0052621">
    <property type="term" value="F:diguanylate cyclase activity"/>
    <property type="evidence" value="ECO:0007669"/>
    <property type="project" value="TreeGrafter"/>
</dbReference>
<dbReference type="InterPro" id="IPR043128">
    <property type="entry name" value="Rev_trsase/Diguanyl_cyclase"/>
</dbReference>
<dbReference type="KEGG" id="pbk:Back11_02320"/>
<dbReference type="PANTHER" id="PTHR45138:SF9">
    <property type="entry name" value="DIGUANYLATE CYCLASE DGCM-RELATED"/>
    <property type="match status" value="1"/>
</dbReference>
<sequence length="393" mass="43797">MNLLLDMKTILITLVVGHLFTVILISAYRSQYPKDHIVNTFFAAKCVQASAWFFLVLRGGLPDFLTISLSNSLLFVGASLEAVSLLKLQKAFTLRTKKIYILLTVANIIGFHFIIFMDNVESLRIAFASIGTSATIIFPAYYMLREKNFSLLMRIMGSLYFLVIVSLIGRAITALQSHNTIGIFTPGIYQTFSFLSLYLVMILGNTGFVLLSKEKADHELLRVASYDDLTGILNRRTFILRAKQSLQAYAMKKKPISLMLFDIDQFKTINDTYGHDAGDQVLQDLTNRIHKQLGPNDLFGRYGGDEFSILLPGIDEAESSAYAERIRQSLDGASIGEFPVTYAISLGVITVIPDSNTQLETLYTLSDKALYAAKKNGRNCVVRSQANQSKDTA</sequence>
<dbReference type="PROSITE" id="PS50887">
    <property type="entry name" value="GGDEF"/>
    <property type="match status" value="1"/>
</dbReference>
<evidence type="ECO:0000313" key="2">
    <source>
        <dbReference type="Proteomes" id="UP000275368"/>
    </source>
</evidence>
<dbReference type="PANTHER" id="PTHR45138">
    <property type="entry name" value="REGULATORY COMPONENTS OF SENSORY TRANSDUCTION SYSTEM"/>
    <property type="match status" value="1"/>
</dbReference>
<dbReference type="Proteomes" id="UP000275368">
    <property type="component" value="Chromosome"/>
</dbReference>
<dbReference type="RefSeq" id="WP_125653323.1">
    <property type="nucleotide sequence ID" value="NZ_AP019308.1"/>
</dbReference>
<organism evidence="1 2">
    <name type="scientific">Paenibacillus baekrokdamisoli</name>
    <dbReference type="NCBI Taxonomy" id="1712516"/>
    <lineage>
        <taxon>Bacteria</taxon>
        <taxon>Bacillati</taxon>
        <taxon>Bacillota</taxon>
        <taxon>Bacilli</taxon>
        <taxon>Bacillales</taxon>
        <taxon>Paenibacillaceae</taxon>
        <taxon>Paenibacillus</taxon>
    </lineage>
</organism>
<dbReference type="InterPro" id="IPR050469">
    <property type="entry name" value="Diguanylate_Cyclase"/>
</dbReference>
<dbReference type="InterPro" id="IPR000160">
    <property type="entry name" value="GGDEF_dom"/>
</dbReference>
<dbReference type="SMART" id="SM00267">
    <property type="entry name" value="GGDEF"/>
    <property type="match status" value="1"/>
</dbReference>
<dbReference type="SUPFAM" id="SSF55073">
    <property type="entry name" value="Nucleotide cyclase"/>
    <property type="match status" value="1"/>
</dbReference>
<dbReference type="Pfam" id="PF00990">
    <property type="entry name" value="GGDEF"/>
    <property type="match status" value="1"/>
</dbReference>
<reference evidence="1 2" key="1">
    <citation type="submission" date="2018-11" db="EMBL/GenBank/DDBJ databases">
        <title>Complete genome sequence of Paenibacillus baekrokdamisoli strain KCTC 33723.</title>
        <authorList>
            <person name="Kang S.W."/>
            <person name="Lee K.C."/>
            <person name="Kim K.K."/>
            <person name="Kim J.S."/>
            <person name="Kim D.S."/>
            <person name="Ko S.H."/>
            <person name="Yang S.H."/>
            <person name="Lee J.S."/>
        </authorList>
    </citation>
    <scope>NUCLEOTIDE SEQUENCE [LARGE SCALE GENOMIC DNA]</scope>
    <source>
        <strain evidence="1 2">KCTC 33723</strain>
    </source>
</reference>
<dbReference type="OrthoDB" id="9759607at2"/>
<proteinExistence type="predicted"/>
<evidence type="ECO:0000313" key="1">
    <source>
        <dbReference type="EMBL" id="BBH18887.1"/>
    </source>
</evidence>
<dbReference type="Gene3D" id="3.30.70.270">
    <property type="match status" value="1"/>
</dbReference>
<dbReference type="CDD" id="cd01949">
    <property type="entry name" value="GGDEF"/>
    <property type="match status" value="1"/>
</dbReference>
<name>A0A3G9IIS5_9BACL</name>
<gene>
    <name evidence="1" type="ORF">Back11_02320</name>
</gene>
<dbReference type="InterPro" id="IPR029787">
    <property type="entry name" value="Nucleotide_cyclase"/>
</dbReference>
<dbReference type="NCBIfam" id="TIGR00254">
    <property type="entry name" value="GGDEF"/>
    <property type="match status" value="1"/>
</dbReference>
<dbReference type="EMBL" id="AP019308">
    <property type="protein sequence ID" value="BBH18887.1"/>
    <property type="molecule type" value="Genomic_DNA"/>
</dbReference>
<dbReference type="FunFam" id="3.30.70.270:FF:000001">
    <property type="entry name" value="Diguanylate cyclase domain protein"/>
    <property type="match status" value="1"/>
</dbReference>